<comment type="similarity">
    <text evidence="1">In the N-terminal section; belongs to the MoaB/Mog family.</text>
</comment>
<dbReference type="OMA" id="EGWAPGC"/>
<dbReference type="Pfam" id="PF00994">
    <property type="entry name" value="MoCF_biosynth"/>
    <property type="match status" value="1"/>
</dbReference>
<organism evidence="3 4">
    <name type="scientific">Ooceraea biroi</name>
    <name type="common">Clonal raider ant</name>
    <name type="synonym">Cerapachys biroi</name>
    <dbReference type="NCBI Taxonomy" id="2015173"/>
    <lineage>
        <taxon>Eukaryota</taxon>
        <taxon>Metazoa</taxon>
        <taxon>Ecdysozoa</taxon>
        <taxon>Arthropoda</taxon>
        <taxon>Hexapoda</taxon>
        <taxon>Insecta</taxon>
        <taxon>Pterygota</taxon>
        <taxon>Neoptera</taxon>
        <taxon>Endopterygota</taxon>
        <taxon>Hymenoptera</taxon>
        <taxon>Apocrita</taxon>
        <taxon>Aculeata</taxon>
        <taxon>Formicoidea</taxon>
        <taxon>Formicidae</taxon>
        <taxon>Dorylinae</taxon>
        <taxon>Ooceraea</taxon>
    </lineage>
</organism>
<evidence type="ECO:0000313" key="4">
    <source>
        <dbReference type="Proteomes" id="UP000053097"/>
    </source>
</evidence>
<dbReference type="CDD" id="cd00885">
    <property type="entry name" value="cinA"/>
    <property type="match status" value="1"/>
</dbReference>
<proteinExistence type="inferred from homology"/>
<feature type="domain" description="MoaB/Mog" evidence="2">
    <location>
        <begin position="1"/>
        <end position="166"/>
    </location>
</feature>
<dbReference type="InterPro" id="IPR001453">
    <property type="entry name" value="MoaB/Mog_dom"/>
</dbReference>
<dbReference type="OrthoDB" id="270728at2759"/>
<reference evidence="3 4" key="1">
    <citation type="journal article" date="2014" name="Curr. Biol.">
        <title>The genome of the clonal raider ant Cerapachys biroi.</title>
        <authorList>
            <person name="Oxley P.R."/>
            <person name="Ji L."/>
            <person name="Fetter-Pruneda I."/>
            <person name="McKenzie S.K."/>
            <person name="Li C."/>
            <person name="Hu H."/>
            <person name="Zhang G."/>
            <person name="Kronauer D.J."/>
        </authorList>
    </citation>
    <scope>NUCLEOTIDE SEQUENCE [LARGE SCALE GENOMIC DNA]</scope>
</reference>
<evidence type="ECO:0000313" key="3">
    <source>
        <dbReference type="EMBL" id="EZA48620.1"/>
    </source>
</evidence>
<dbReference type="SMART" id="SM00852">
    <property type="entry name" value="MoCF_biosynth"/>
    <property type="match status" value="1"/>
</dbReference>
<gene>
    <name evidence="3" type="ORF">X777_13261</name>
</gene>
<dbReference type="SUPFAM" id="SSF53218">
    <property type="entry name" value="Molybdenum cofactor biosynthesis proteins"/>
    <property type="match status" value="1"/>
</dbReference>
<protein>
    <submittedName>
        <fullName evidence="3">FAD synthase</fullName>
    </submittedName>
</protein>
<dbReference type="PANTHER" id="PTHR13939">
    <property type="entry name" value="NICOTINAMIDE-NUCLEOTIDE AMIDOHYDROLASE PNCC"/>
    <property type="match status" value="1"/>
</dbReference>
<dbReference type="EMBL" id="KK107591">
    <property type="protein sequence ID" value="EZA48620.1"/>
    <property type="molecule type" value="Genomic_DNA"/>
</dbReference>
<evidence type="ECO:0000256" key="1">
    <source>
        <dbReference type="ARBA" id="ARBA00007589"/>
    </source>
</evidence>
<dbReference type="STRING" id="2015173.A0A026VYA6"/>
<dbReference type="Pfam" id="PF24102">
    <property type="entry name" value="FLAD1_M"/>
    <property type="match status" value="1"/>
</dbReference>
<dbReference type="InterPro" id="IPR056596">
    <property type="entry name" value="FLAD1_M"/>
</dbReference>
<sequence length="277" mass="31838">FLVIGDEILKAQVKDTNSYYMCNLLYKCGIRVKKISIISDDVEEISKEIKNARDKYTYVITCGGIGPTHDDVTYEGLAKAFGDTLHYHPKLVDIIKNKFNIIDTSSPAYKMAQIPRKASLKFGLNPNTGEPSAYPYIALENVYVFPGSPVFFERIFQSLYKDLLSTNRRFVKEELFINTTEETYANALSTVAKEFPSVSFGSYPVSNCRYFKTFITIESDNESDTGKAKRRFRELSPADIFVSYDRTPHVDCVTKYNDFLRNRARRSVYERTLEELR</sequence>
<dbReference type="Proteomes" id="UP000053097">
    <property type="component" value="Unassembled WGS sequence"/>
</dbReference>
<name>A0A026VYA6_OOCBI</name>
<keyword evidence="4" id="KW-1185">Reference proteome</keyword>
<dbReference type="PANTHER" id="PTHR13939:SF0">
    <property type="entry name" value="NMN AMIDOHYDROLASE-LIKE PROTEIN YFAY"/>
    <property type="match status" value="1"/>
</dbReference>
<feature type="non-terminal residue" evidence="3">
    <location>
        <position position="1"/>
    </location>
</feature>
<evidence type="ECO:0000259" key="2">
    <source>
        <dbReference type="SMART" id="SM00852"/>
    </source>
</evidence>
<dbReference type="InterPro" id="IPR036425">
    <property type="entry name" value="MoaB/Mog-like_dom_sf"/>
</dbReference>
<accession>A0A026VYA6</accession>
<dbReference type="InterPro" id="IPR050101">
    <property type="entry name" value="CinA"/>
</dbReference>
<dbReference type="AlphaFoldDB" id="A0A026VYA6"/>
<dbReference type="Gene3D" id="3.40.980.10">
    <property type="entry name" value="MoaB/Mog-like domain"/>
    <property type="match status" value="1"/>
</dbReference>